<dbReference type="EMBL" id="KZ820453">
    <property type="protein sequence ID" value="PWN47362.1"/>
    <property type="molecule type" value="Genomic_DNA"/>
</dbReference>
<keyword evidence="2" id="KW-1185">Reference proteome</keyword>
<organism evidence="1 2">
    <name type="scientific">Violaceomyces palustris</name>
    <dbReference type="NCBI Taxonomy" id="1673888"/>
    <lineage>
        <taxon>Eukaryota</taxon>
        <taxon>Fungi</taxon>
        <taxon>Dikarya</taxon>
        <taxon>Basidiomycota</taxon>
        <taxon>Ustilaginomycotina</taxon>
        <taxon>Ustilaginomycetes</taxon>
        <taxon>Violaceomycetales</taxon>
        <taxon>Violaceomycetaceae</taxon>
        <taxon>Violaceomyces</taxon>
    </lineage>
</organism>
<reference evidence="1 2" key="1">
    <citation type="journal article" date="2018" name="Mol. Biol. Evol.">
        <title>Broad Genomic Sampling Reveals a Smut Pathogenic Ancestry of the Fungal Clade Ustilaginomycotina.</title>
        <authorList>
            <person name="Kijpornyongpan T."/>
            <person name="Mondo S.J."/>
            <person name="Barry K."/>
            <person name="Sandor L."/>
            <person name="Lee J."/>
            <person name="Lipzen A."/>
            <person name="Pangilinan J."/>
            <person name="LaButti K."/>
            <person name="Hainaut M."/>
            <person name="Henrissat B."/>
            <person name="Grigoriev I.V."/>
            <person name="Spatafora J.W."/>
            <person name="Aime M.C."/>
        </authorList>
    </citation>
    <scope>NUCLEOTIDE SEQUENCE [LARGE SCALE GENOMIC DNA]</scope>
    <source>
        <strain evidence="1 2">SA 807</strain>
    </source>
</reference>
<name>A0ACD0NNK1_9BASI</name>
<dbReference type="Proteomes" id="UP000245626">
    <property type="component" value="Unassembled WGS sequence"/>
</dbReference>
<gene>
    <name evidence="1" type="ORF">IE53DRAFT_390505</name>
</gene>
<proteinExistence type="predicted"/>
<accession>A0ACD0NNK1</accession>
<sequence length="367" mass="40675">MTSVATPTPTALETLYPGTPLQTVVPVSSDSHNPSDPYSIQYRGPYGYLPVLSAPILFATLFFLSTLAHLYKTLRTAHWWLLVLVLGCLAEAGGHALRIYGHHDPFPKNPFVAMQVLLVITPVFFAAIDFAILARVSVLFPVHLSLVRPSYILPFFVTLDILSLIIQAVGSAFAAFAQIEGKDTMPGSRIIVAGLAIQLLGYLCFNVLLITFYRRVRKPTAENATLKDWNQRLNTFLIATFLSSLLILVRSIFRLVEMSVGWIGAVAHHEWAFYAFDATPVAMAVLILNYYFPGDYLPKAKGSQPNDEEDHPKQGNERRVLEEKAEVESPNNPTESIQGPEDQHQPPSPSSTFIQTPNPTQGKWSKA</sequence>
<evidence type="ECO:0000313" key="2">
    <source>
        <dbReference type="Proteomes" id="UP000245626"/>
    </source>
</evidence>
<protein>
    <submittedName>
        <fullName evidence="1">RTA1-domain-containing protein</fullName>
    </submittedName>
</protein>
<evidence type="ECO:0000313" key="1">
    <source>
        <dbReference type="EMBL" id="PWN47362.1"/>
    </source>
</evidence>